<dbReference type="Pfam" id="PF08352">
    <property type="entry name" value="oligo_HPY"/>
    <property type="match status" value="1"/>
</dbReference>
<dbReference type="InterPro" id="IPR013563">
    <property type="entry name" value="Oligopep_ABC_C"/>
</dbReference>
<dbReference type="InterPro" id="IPR003439">
    <property type="entry name" value="ABC_transporter-like_ATP-bd"/>
</dbReference>
<feature type="domain" description="ABC transporter" evidence="8">
    <location>
        <begin position="10"/>
        <end position="252"/>
    </location>
</feature>
<dbReference type="GO" id="GO:0015833">
    <property type="term" value="P:peptide transport"/>
    <property type="evidence" value="ECO:0007669"/>
    <property type="project" value="InterPro"/>
</dbReference>
<reference evidence="9" key="1">
    <citation type="submission" date="2009-06" db="EMBL/GenBank/DDBJ databases">
        <title>Complete sequence of chromosome 2 of Variovorax paradoxus S110.</title>
        <authorList>
            <consortium name="US DOE Joint Genome Institute"/>
            <person name="Lucas S."/>
            <person name="Copeland A."/>
            <person name="Lapidus A."/>
            <person name="Glavina del Rio T."/>
            <person name="Tice H."/>
            <person name="Bruce D."/>
            <person name="Goodwin L."/>
            <person name="Pitluck S."/>
            <person name="Chertkov O."/>
            <person name="Brettin T."/>
            <person name="Detter J.C."/>
            <person name="Han C."/>
            <person name="Larimer F."/>
            <person name="Land M."/>
            <person name="Hauser L."/>
            <person name="Kyrpides N."/>
            <person name="Ovchinnikova G."/>
            <person name="Orwin P."/>
            <person name="Leadbetter J.R."/>
            <person name="Spain J.C."/>
            <person name="Han J.I."/>
        </authorList>
    </citation>
    <scope>NUCLEOTIDE SEQUENCE</scope>
    <source>
        <strain evidence="9">S110</strain>
    </source>
</reference>
<dbReference type="Gene3D" id="3.40.50.300">
    <property type="entry name" value="P-loop containing nucleotide triphosphate hydrolases"/>
    <property type="match status" value="1"/>
</dbReference>
<proteinExistence type="inferred from homology"/>
<dbReference type="STRING" id="543728.Vapar_6007"/>
<evidence type="ECO:0000256" key="2">
    <source>
        <dbReference type="ARBA" id="ARBA00005417"/>
    </source>
</evidence>
<dbReference type="SUPFAM" id="SSF52540">
    <property type="entry name" value="P-loop containing nucleoside triphosphate hydrolases"/>
    <property type="match status" value="1"/>
</dbReference>
<evidence type="ECO:0000256" key="6">
    <source>
        <dbReference type="ARBA" id="ARBA00022840"/>
    </source>
</evidence>
<dbReference type="InterPro" id="IPR017871">
    <property type="entry name" value="ABC_transporter-like_CS"/>
</dbReference>
<dbReference type="PROSITE" id="PS50893">
    <property type="entry name" value="ABC_TRANSPORTER_2"/>
    <property type="match status" value="1"/>
</dbReference>
<evidence type="ECO:0000256" key="7">
    <source>
        <dbReference type="ARBA" id="ARBA00023136"/>
    </source>
</evidence>
<dbReference type="InterPro" id="IPR027417">
    <property type="entry name" value="P-loop_NTPase"/>
</dbReference>
<dbReference type="AlphaFoldDB" id="C5D0U5"/>
<dbReference type="CDD" id="cd03257">
    <property type="entry name" value="ABC_NikE_OppD_transporters"/>
    <property type="match status" value="1"/>
</dbReference>
<dbReference type="InterPro" id="IPR050388">
    <property type="entry name" value="ABC_Ni/Peptide_Import"/>
</dbReference>
<gene>
    <name evidence="9" type="ordered locus">Vapar_6007</name>
</gene>
<comment type="subcellular location">
    <subcellularLocation>
        <location evidence="1">Cell inner membrane</location>
        <topology evidence="1">Peripheral membrane protein</topology>
    </subcellularLocation>
</comment>
<dbReference type="SMART" id="SM00382">
    <property type="entry name" value="AAA"/>
    <property type="match status" value="1"/>
</dbReference>
<dbReference type="EMBL" id="CP001636">
    <property type="protein sequence ID" value="ACS22576.1"/>
    <property type="molecule type" value="Genomic_DNA"/>
</dbReference>
<dbReference type="PANTHER" id="PTHR43297">
    <property type="entry name" value="OLIGOPEPTIDE TRANSPORT ATP-BINDING PROTEIN APPD"/>
    <property type="match status" value="1"/>
</dbReference>
<evidence type="ECO:0000256" key="1">
    <source>
        <dbReference type="ARBA" id="ARBA00004417"/>
    </source>
</evidence>
<dbReference type="PROSITE" id="PS00211">
    <property type="entry name" value="ABC_TRANSPORTER_1"/>
    <property type="match status" value="1"/>
</dbReference>
<dbReference type="OrthoDB" id="9802772at2"/>
<organism evidence="9">
    <name type="scientific">Variovorax paradoxus (strain S110)</name>
    <dbReference type="NCBI Taxonomy" id="543728"/>
    <lineage>
        <taxon>Bacteria</taxon>
        <taxon>Pseudomonadati</taxon>
        <taxon>Pseudomonadota</taxon>
        <taxon>Betaproteobacteria</taxon>
        <taxon>Burkholderiales</taxon>
        <taxon>Comamonadaceae</taxon>
        <taxon>Variovorax</taxon>
    </lineage>
</organism>
<keyword evidence="7" id="KW-0472">Membrane</keyword>
<dbReference type="KEGG" id="vap:Vapar_6007"/>
<comment type="similarity">
    <text evidence="2">Belongs to the ABC transporter superfamily.</text>
</comment>
<keyword evidence="4" id="KW-1003">Cell membrane</keyword>
<dbReference type="PANTHER" id="PTHR43297:SF2">
    <property type="entry name" value="DIPEPTIDE TRANSPORT ATP-BINDING PROTEIN DPPD"/>
    <property type="match status" value="1"/>
</dbReference>
<evidence type="ECO:0000256" key="3">
    <source>
        <dbReference type="ARBA" id="ARBA00022448"/>
    </source>
</evidence>
<dbReference type="NCBIfam" id="TIGR01727">
    <property type="entry name" value="oligo_HPY"/>
    <property type="match status" value="1"/>
</dbReference>
<keyword evidence="6" id="KW-0067">ATP-binding</keyword>
<dbReference type="GO" id="GO:0005886">
    <property type="term" value="C:plasma membrane"/>
    <property type="evidence" value="ECO:0007669"/>
    <property type="project" value="UniProtKB-SubCell"/>
</dbReference>
<dbReference type="HOGENOM" id="CLU_000604_1_23_4"/>
<evidence type="ECO:0000259" key="8">
    <source>
        <dbReference type="PROSITE" id="PS50893"/>
    </source>
</evidence>
<evidence type="ECO:0000256" key="4">
    <source>
        <dbReference type="ARBA" id="ARBA00022475"/>
    </source>
</evidence>
<keyword evidence="5" id="KW-0547">Nucleotide-binding</keyword>
<evidence type="ECO:0000256" key="5">
    <source>
        <dbReference type="ARBA" id="ARBA00022741"/>
    </source>
</evidence>
<name>C5D0U5_VARPS</name>
<dbReference type="Pfam" id="PF00005">
    <property type="entry name" value="ABC_tran"/>
    <property type="match status" value="1"/>
</dbReference>
<sequence>MNEATKPPLLEVTDLVIEFGDAPGATHRALDGATLSVRAGEVLGLVGESGSGKSTLGLAVGRLLADNARRPGGELKVNGQPVFELNDAALRELRRRTLGFIFQNPMVALDPTMRVGKQIALASGSKAAVRDLLARVGLRDIERVERSFPHQLSGGMAQRVVIAMAIARGPMLLVADEPTASLDATLREQIFALLVSLRDSMRTGVVLLSHELRAVARHCDTVAVMYAGRVVEYGPASVVFARPAHPYTQALLAVAPGRERLGEVLASIPGAPPALGGRSERCAFADRCGHANADCRSVRPELREIEGRSVACHHAGERVQFKEAA</sequence>
<protein>
    <submittedName>
        <fullName evidence="9">Oligopeptide/dipeptide ABC transporter, ATPase subunit</fullName>
    </submittedName>
</protein>
<dbReference type="GO" id="GO:0005524">
    <property type="term" value="F:ATP binding"/>
    <property type="evidence" value="ECO:0007669"/>
    <property type="project" value="UniProtKB-KW"/>
</dbReference>
<keyword evidence="3" id="KW-0813">Transport</keyword>
<evidence type="ECO:0000313" key="9">
    <source>
        <dbReference type="EMBL" id="ACS22576.1"/>
    </source>
</evidence>
<dbReference type="GO" id="GO:0016887">
    <property type="term" value="F:ATP hydrolysis activity"/>
    <property type="evidence" value="ECO:0007669"/>
    <property type="project" value="InterPro"/>
</dbReference>
<dbReference type="InterPro" id="IPR003593">
    <property type="entry name" value="AAA+_ATPase"/>
</dbReference>
<dbReference type="eggNOG" id="COG0444">
    <property type="taxonomic scope" value="Bacteria"/>
</dbReference>
<accession>C5D0U5</accession>